<accession>A0A4S4KDU3</accession>
<dbReference type="Proteomes" id="UP000308199">
    <property type="component" value="Unassembled WGS sequence"/>
</dbReference>
<feature type="compositionally biased region" description="Pro residues" evidence="1">
    <location>
        <begin position="62"/>
        <end position="76"/>
    </location>
</feature>
<comment type="caution">
    <text evidence="2">The sequence shown here is derived from an EMBL/GenBank/DDBJ whole genome shotgun (WGS) entry which is preliminary data.</text>
</comment>
<keyword evidence="3" id="KW-1185">Reference proteome</keyword>
<reference evidence="2 3" key="1">
    <citation type="submission" date="2019-02" db="EMBL/GenBank/DDBJ databases">
        <title>Genome sequencing of the rare red list fungi Phellinidium pouzarii.</title>
        <authorList>
            <person name="Buettner E."/>
            <person name="Kellner H."/>
        </authorList>
    </citation>
    <scope>NUCLEOTIDE SEQUENCE [LARGE SCALE GENOMIC DNA]</scope>
    <source>
        <strain evidence="2 3">DSM 108285</strain>
    </source>
</reference>
<gene>
    <name evidence="2" type="ORF">EW145_g7826</name>
</gene>
<evidence type="ECO:0000313" key="3">
    <source>
        <dbReference type="Proteomes" id="UP000308199"/>
    </source>
</evidence>
<organism evidence="2 3">
    <name type="scientific">Phellinidium pouzarii</name>
    <dbReference type="NCBI Taxonomy" id="167371"/>
    <lineage>
        <taxon>Eukaryota</taxon>
        <taxon>Fungi</taxon>
        <taxon>Dikarya</taxon>
        <taxon>Basidiomycota</taxon>
        <taxon>Agaricomycotina</taxon>
        <taxon>Agaricomycetes</taxon>
        <taxon>Hymenochaetales</taxon>
        <taxon>Hymenochaetaceae</taxon>
        <taxon>Phellinidium</taxon>
    </lineage>
</organism>
<name>A0A4S4KDU3_9AGAM</name>
<evidence type="ECO:0000313" key="2">
    <source>
        <dbReference type="EMBL" id="THG96173.1"/>
    </source>
</evidence>
<dbReference type="AlphaFoldDB" id="A0A4S4KDU3"/>
<proteinExistence type="predicted"/>
<evidence type="ECO:0000256" key="1">
    <source>
        <dbReference type="SAM" id="MobiDB-lite"/>
    </source>
</evidence>
<dbReference type="EMBL" id="SGPK01000899">
    <property type="protein sequence ID" value="THG96173.1"/>
    <property type="molecule type" value="Genomic_DNA"/>
</dbReference>
<feature type="compositionally biased region" description="Low complexity" evidence="1">
    <location>
        <begin position="44"/>
        <end position="61"/>
    </location>
</feature>
<feature type="region of interest" description="Disordered" evidence="1">
    <location>
        <begin position="1"/>
        <end position="90"/>
    </location>
</feature>
<sequence>MGGMGSSLGMQMTGGSNMGGQAGAAMDPRFSLGPGAFDSGLGLGQNSGLQSQHASSYNRSPSPAPSPAPAPGPAPAPNARAADVEPSSRT</sequence>
<protein>
    <submittedName>
        <fullName evidence="2">Uncharacterized protein</fullName>
    </submittedName>
</protein>